<evidence type="ECO:0000313" key="14">
    <source>
        <dbReference type="Proteomes" id="UP000774000"/>
    </source>
</evidence>
<evidence type="ECO:0000256" key="1">
    <source>
        <dbReference type="ARBA" id="ARBA00001947"/>
    </source>
</evidence>
<dbReference type="CDD" id="cd06163">
    <property type="entry name" value="S2P-M50_PDZ_RseP-like"/>
    <property type="match status" value="1"/>
</dbReference>
<dbReference type="InterPro" id="IPR008915">
    <property type="entry name" value="Peptidase_M50"/>
</dbReference>
<dbReference type="EMBL" id="JAFBDQ010000001">
    <property type="protein sequence ID" value="MBM7555377.1"/>
    <property type="molecule type" value="Genomic_DNA"/>
</dbReference>
<keyword evidence="9 11" id="KW-0482">Metalloprotease</keyword>
<keyword evidence="7 11" id="KW-0862">Zinc</keyword>
<dbReference type="Proteomes" id="UP000774000">
    <property type="component" value="Unassembled WGS sequence"/>
</dbReference>
<dbReference type="InterPro" id="IPR004387">
    <property type="entry name" value="Pept_M50_Zn"/>
</dbReference>
<organism evidence="13 14">
    <name type="scientific">Halanaerobacter jeridensis</name>
    <dbReference type="NCBI Taxonomy" id="706427"/>
    <lineage>
        <taxon>Bacteria</taxon>
        <taxon>Bacillati</taxon>
        <taxon>Bacillota</taxon>
        <taxon>Clostridia</taxon>
        <taxon>Halanaerobiales</taxon>
        <taxon>Halobacteroidaceae</taxon>
        <taxon>Halanaerobacter</taxon>
    </lineage>
</organism>
<feature type="transmembrane region" description="Helical" evidence="11">
    <location>
        <begin position="6"/>
        <end position="26"/>
    </location>
</feature>
<evidence type="ECO:0000256" key="10">
    <source>
        <dbReference type="ARBA" id="ARBA00023136"/>
    </source>
</evidence>
<dbReference type="PANTHER" id="PTHR42837:SF2">
    <property type="entry name" value="MEMBRANE METALLOPROTEASE ARASP2, CHLOROPLASTIC-RELATED"/>
    <property type="match status" value="1"/>
</dbReference>
<feature type="transmembrane region" description="Helical" evidence="11">
    <location>
        <begin position="105"/>
        <end position="130"/>
    </location>
</feature>
<evidence type="ECO:0000256" key="5">
    <source>
        <dbReference type="ARBA" id="ARBA00022692"/>
    </source>
</evidence>
<dbReference type="Pfam" id="PF17820">
    <property type="entry name" value="PDZ_6"/>
    <property type="match status" value="1"/>
</dbReference>
<evidence type="ECO:0000256" key="2">
    <source>
        <dbReference type="ARBA" id="ARBA00004141"/>
    </source>
</evidence>
<comment type="subcellular location">
    <subcellularLocation>
        <location evidence="2">Membrane</location>
        <topology evidence="2">Multi-pass membrane protein</topology>
    </subcellularLocation>
</comment>
<dbReference type="GO" id="GO:0046872">
    <property type="term" value="F:metal ion binding"/>
    <property type="evidence" value="ECO:0007669"/>
    <property type="project" value="UniProtKB-KW"/>
</dbReference>
<dbReference type="NCBIfam" id="TIGR00054">
    <property type="entry name" value="RIP metalloprotease RseP"/>
    <property type="match status" value="1"/>
</dbReference>
<dbReference type="InterPro" id="IPR041489">
    <property type="entry name" value="PDZ_6"/>
</dbReference>
<dbReference type="SUPFAM" id="SSF50156">
    <property type="entry name" value="PDZ domain-like"/>
    <property type="match status" value="1"/>
</dbReference>
<gene>
    <name evidence="13" type="ORF">JOC47_000201</name>
</gene>
<dbReference type="Gene3D" id="2.30.42.10">
    <property type="match status" value="1"/>
</dbReference>
<comment type="cofactor">
    <cofactor evidence="1 11">
        <name>Zn(2+)</name>
        <dbReference type="ChEBI" id="CHEBI:29105"/>
    </cofactor>
</comment>
<keyword evidence="11" id="KW-0479">Metal-binding</keyword>
<keyword evidence="10 11" id="KW-0472">Membrane</keyword>
<dbReference type="Pfam" id="PF02163">
    <property type="entry name" value="Peptidase_M50"/>
    <property type="match status" value="1"/>
</dbReference>
<feature type="transmembrane region" description="Helical" evidence="11">
    <location>
        <begin position="281"/>
        <end position="301"/>
    </location>
</feature>
<dbReference type="GO" id="GO:0016020">
    <property type="term" value="C:membrane"/>
    <property type="evidence" value="ECO:0007669"/>
    <property type="project" value="UniProtKB-SubCell"/>
</dbReference>
<comment type="caution">
    <text evidence="13">The sequence shown here is derived from an EMBL/GenBank/DDBJ whole genome shotgun (WGS) entry which is preliminary data.</text>
</comment>
<evidence type="ECO:0000256" key="6">
    <source>
        <dbReference type="ARBA" id="ARBA00022801"/>
    </source>
</evidence>
<dbReference type="InterPro" id="IPR001478">
    <property type="entry name" value="PDZ"/>
</dbReference>
<accession>A0A938XTP7</accession>
<protein>
    <recommendedName>
        <fullName evidence="11">Zinc metalloprotease</fullName>
        <ecNumber evidence="11">3.4.24.-</ecNumber>
    </recommendedName>
</protein>
<keyword evidence="8 11" id="KW-1133">Transmembrane helix</keyword>
<dbReference type="CDD" id="cd23081">
    <property type="entry name" value="cpPDZ_EcRseP-like"/>
    <property type="match status" value="1"/>
</dbReference>
<evidence type="ECO:0000256" key="8">
    <source>
        <dbReference type="ARBA" id="ARBA00022989"/>
    </source>
</evidence>
<comment type="similarity">
    <text evidence="3 11">Belongs to the peptidase M50B family.</text>
</comment>
<feature type="domain" description="PDZ" evidence="12">
    <location>
        <begin position="128"/>
        <end position="196"/>
    </location>
</feature>
<dbReference type="InterPro" id="IPR036034">
    <property type="entry name" value="PDZ_sf"/>
</dbReference>
<evidence type="ECO:0000256" key="4">
    <source>
        <dbReference type="ARBA" id="ARBA00022670"/>
    </source>
</evidence>
<dbReference type="GO" id="GO:0004222">
    <property type="term" value="F:metalloendopeptidase activity"/>
    <property type="evidence" value="ECO:0007669"/>
    <property type="project" value="InterPro"/>
</dbReference>
<evidence type="ECO:0000259" key="12">
    <source>
        <dbReference type="PROSITE" id="PS50106"/>
    </source>
</evidence>
<evidence type="ECO:0000313" key="13">
    <source>
        <dbReference type="EMBL" id="MBM7555377.1"/>
    </source>
</evidence>
<sequence>MLTTVVSFIVVLGVLVFFHEFGHFMVAKWSGVRVEEFAIGMGPQVLGTEYGETVYSIRAFPLGGFCKLTGEMPMDDEMDEEEKEIYLEAKRNNKCFFQKSVWKRIAVVIMGPIMNFLLAALLFALIFGLYGQPVDTQDQAVIGRVLPQQPAYQAGIEEGDQVLAVNGQSVNSWNQLATKINEHPGEEINLRIKRGDEVINISVKPKIDKQSGRGLIGITPIIERQKVGFLKSVWLGIKQTGMYIYAIAVGLWQMITGQMSADVSGPVAIAKMVGRASKTGLLRVLELAALISVNLGFMNLLPIPALDGGRLIFLGVEVVRGKSVDPETEGRAHMVGFVLLILLLLVVTFKDLFMG</sequence>
<feature type="transmembrane region" description="Helical" evidence="11">
    <location>
        <begin position="332"/>
        <end position="353"/>
    </location>
</feature>
<keyword evidence="5 11" id="KW-0812">Transmembrane</keyword>
<keyword evidence="14" id="KW-1185">Reference proteome</keyword>
<keyword evidence="6 11" id="KW-0378">Hydrolase</keyword>
<evidence type="ECO:0000256" key="9">
    <source>
        <dbReference type="ARBA" id="ARBA00023049"/>
    </source>
</evidence>
<dbReference type="GO" id="GO:0006508">
    <property type="term" value="P:proteolysis"/>
    <property type="evidence" value="ECO:0007669"/>
    <property type="project" value="UniProtKB-KW"/>
</dbReference>
<dbReference type="SMART" id="SM00228">
    <property type="entry name" value="PDZ"/>
    <property type="match status" value="1"/>
</dbReference>
<dbReference type="AlphaFoldDB" id="A0A938XTP7"/>
<dbReference type="EC" id="3.4.24.-" evidence="11"/>
<evidence type="ECO:0000256" key="7">
    <source>
        <dbReference type="ARBA" id="ARBA00022833"/>
    </source>
</evidence>
<dbReference type="PANTHER" id="PTHR42837">
    <property type="entry name" value="REGULATOR OF SIGMA-E PROTEASE RSEP"/>
    <property type="match status" value="1"/>
</dbReference>
<evidence type="ECO:0000256" key="3">
    <source>
        <dbReference type="ARBA" id="ARBA00007931"/>
    </source>
</evidence>
<keyword evidence="4 13" id="KW-0645">Protease</keyword>
<dbReference type="RefSeq" id="WP_204700095.1">
    <property type="nucleotide sequence ID" value="NZ_JAFBDQ010000001.1"/>
</dbReference>
<evidence type="ECO:0000256" key="11">
    <source>
        <dbReference type="RuleBase" id="RU362031"/>
    </source>
</evidence>
<dbReference type="PROSITE" id="PS50106">
    <property type="entry name" value="PDZ"/>
    <property type="match status" value="1"/>
</dbReference>
<name>A0A938XTP7_9FIRM</name>
<proteinExistence type="inferred from homology"/>
<reference evidence="13" key="1">
    <citation type="submission" date="2021-01" db="EMBL/GenBank/DDBJ databases">
        <title>Genomic Encyclopedia of Type Strains, Phase IV (KMG-IV): sequencing the most valuable type-strain genomes for metagenomic binning, comparative biology and taxonomic classification.</title>
        <authorList>
            <person name="Goeker M."/>
        </authorList>
    </citation>
    <scope>NUCLEOTIDE SEQUENCE</scope>
    <source>
        <strain evidence="13">DSM 23230</strain>
    </source>
</reference>